<feature type="transmembrane region" description="Helical" evidence="1">
    <location>
        <begin position="373"/>
        <end position="397"/>
    </location>
</feature>
<keyword evidence="1" id="KW-1133">Transmembrane helix</keyword>
<dbReference type="Pfam" id="PF12679">
    <property type="entry name" value="ABC2_membrane_2"/>
    <property type="match status" value="1"/>
</dbReference>
<dbReference type="Proteomes" id="UP000185473">
    <property type="component" value="Chromosome"/>
</dbReference>
<proteinExistence type="predicted"/>
<accession>A0A1L6R8R1</accession>
<evidence type="ECO:0000313" key="3">
    <source>
        <dbReference type="Proteomes" id="UP000185473"/>
    </source>
</evidence>
<keyword evidence="3" id="KW-1185">Reference proteome</keyword>
<feature type="transmembrane region" description="Helical" evidence="1">
    <location>
        <begin position="451"/>
        <end position="473"/>
    </location>
</feature>
<dbReference type="PANTHER" id="PTHR37305">
    <property type="entry name" value="INTEGRAL MEMBRANE PROTEIN-RELATED"/>
    <property type="match status" value="1"/>
</dbReference>
<dbReference type="GO" id="GO:0005886">
    <property type="term" value="C:plasma membrane"/>
    <property type="evidence" value="ECO:0007669"/>
    <property type="project" value="UniProtKB-SubCell"/>
</dbReference>
<evidence type="ECO:0000256" key="1">
    <source>
        <dbReference type="SAM" id="Phobius"/>
    </source>
</evidence>
<name>A0A1L6R8R1_9LACO</name>
<keyword evidence="1" id="KW-0472">Membrane</keyword>
<protein>
    <submittedName>
        <fullName evidence="2">ABC transporter, permease</fullName>
    </submittedName>
</protein>
<dbReference type="KEGG" id="wjo:FOL01_0077"/>
<feature type="transmembrane region" description="Helical" evidence="1">
    <location>
        <begin position="71"/>
        <end position="92"/>
    </location>
</feature>
<dbReference type="STRING" id="1631871.FOL01_0077"/>
<sequence>MFSKAIFKQSVRSNGTLWLVITLVASALLSVFIVQFDPEDFAALSSAASGTSFDSVLSGFDSILGTLETFYKSIAILLGLVYIIFSANNLVVNEVDSGSMAYTLSTPTKRSTVIFTKMAYMIGSIILMFGIVTGVGLGVSEVTHHNVTGEPMTEDVTAAADAMDRKPSYVRSHLYMIEDDKYAVQAGAEARNMDQEAYKQYLDQAILRDSYDAAAEKLTDNRKDKYEDTDKSKSAIEITQDELSKNPKLIMNDNDALEAGAKVTGQSVSDYRNSINDEIKNDSADKQKELEKNLPASPSIIMSTAQSAGAKALNTSESNISDNMSLLKDDKAIKAASEATKVPEDQLKTLIDSSQVSAALSSDESLEFDVEKFMWLNVGACLLILAMGSISFFASTLFNRSNQAMVLGAGLPFAFFLISLVIQQSDSLENLKYVSLTTLYMTDEILSSGDFGIPLLVLGGVAFVLYAASAVIFQKKDLPL</sequence>
<feature type="transmembrane region" description="Helical" evidence="1">
    <location>
        <begin position="404"/>
        <end position="422"/>
    </location>
</feature>
<dbReference type="EMBL" id="CP014332">
    <property type="protein sequence ID" value="APS40936.1"/>
    <property type="molecule type" value="Genomic_DNA"/>
</dbReference>
<dbReference type="PANTHER" id="PTHR37305:SF2">
    <property type="entry name" value="BACITRACIN TRANSPORT PERMEASE PROTEIN BCRB"/>
    <property type="match status" value="1"/>
</dbReference>
<organism evidence="2 3">
    <name type="scientific">Weissella jogaejeotgali</name>
    <dbReference type="NCBI Taxonomy" id="1631871"/>
    <lineage>
        <taxon>Bacteria</taxon>
        <taxon>Bacillati</taxon>
        <taxon>Bacillota</taxon>
        <taxon>Bacilli</taxon>
        <taxon>Lactobacillales</taxon>
        <taxon>Lactobacillaceae</taxon>
        <taxon>Weissella</taxon>
    </lineage>
</organism>
<gene>
    <name evidence="2" type="ORF">FOL01_0077</name>
</gene>
<feature type="transmembrane region" description="Helical" evidence="1">
    <location>
        <begin position="118"/>
        <end position="139"/>
    </location>
</feature>
<dbReference type="GO" id="GO:0140359">
    <property type="term" value="F:ABC-type transporter activity"/>
    <property type="evidence" value="ECO:0007669"/>
    <property type="project" value="InterPro"/>
</dbReference>
<dbReference type="OrthoDB" id="66636at2"/>
<dbReference type="AlphaFoldDB" id="A0A1L6R8R1"/>
<dbReference type="RefSeq" id="WP_075268798.1">
    <property type="nucleotide sequence ID" value="NZ_CP014332.1"/>
</dbReference>
<keyword evidence="1" id="KW-0812">Transmembrane</keyword>
<reference evidence="2 3" key="1">
    <citation type="submission" date="2016-02" db="EMBL/GenBank/DDBJ databases">
        <title>Complete Genome Sequence of Weissella jogaejeotgali FOL01.</title>
        <authorList>
            <person name="Lee J.-H."/>
            <person name="Ku H.-J."/>
        </authorList>
    </citation>
    <scope>NUCLEOTIDE SEQUENCE [LARGE SCALE GENOMIC DNA]</scope>
    <source>
        <strain evidence="2 3">FOL01</strain>
    </source>
</reference>
<evidence type="ECO:0000313" key="2">
    <source>
        <dbReference type="EMBL" id="APS40936.1"/>
    </source>
</evidence>